<dbReference type="eggNOG" id="ENOG5030Y7Y">
    <property type="taxonomic scope" value="Bacteria"/>
</dbReference>
<dbReference type="InParanoid" id="F5YE65"/>
<name>F5YE65_LEAAZ</name>
<keyword evidence="2" id="KW-1185">Reference proteome</keyword>
<dbReference type="KEGG" id="taz:TREAZ_0262"/>
<evidence type="ECO:0000313" key="2">
    <source>
        <dbReference type="Proteomes" id="UP000009222"/>
    </source>
</evidence>
<dbReference type="AlphaFoldDB" id="F5YE65"/>
<proteinExistence type="predicted"/>
<dbReference type="EMBL" id="CP001841">
    <property type="protein sequence ID" value="AEF82475.1"/>
    <property type="molecule type" value="Genomic_DNA"/>
</dbReference>
<dbReference type="Proteomes" id="UP000009222">
    <property type="component" value="Chromosome"/>
</dbReference>
<protein>
    <submittedName>
        <fullName evidence="1">Uncharacterized protein</fullName>
    </submittedName>
</protein>
<gene>
    <name evidence="1" type="ordered locus">TREAZ_0262</name>
</gene>
<reference evidence="2" key="1">
    <citation type="submission" date="2009-12" db="EMBL/GenBank/DDBJ databases">
        <title>Complete sequence of Treponema azotonutricium strain ZAS-9.</title>
        <authorList>
            <person name="Tetu S.G."/>
            <person name="Matson E."/>
            <person name="Ren Q."/>
            <person name="Seshadri R."/>
            <person name="Elbourne L."/>
            <person name="Hassan K.A."/>
            <person name="Durkin A."/>
            <person name="Radune D."/>
            <person name="Mohamoud Y."/>
            <person name="Shay R."/>
            <person name="Jin S."/>
            <person name="Zhang X."/>
            <person name="Lucey K."/>
            <person name="Ballor N.R."/>
            <person name="Ottesen E."/>
            <person name="Rosenthal R."/>
            <person name="Allen A."/>
            <person name="Leadbetter J.R."/>
            <person name="Paulsen I.T."/>
        </authorList>
    </citation>
    <scope>NUCLEOTIDE SEQUENCE [LARGE SCALE GENOMIC DNA]</scope>
    <source>
        <strain evidence="2">ATCC BAA-888 / DSM 13862 / ZAS-9</strain>
    </source>
</reference>
<organism evidence="1 2">
    <name type="scientific">Leadbettera azotonutricia (strain ATCC BAA-888 / DSM 13862 / ZAS-9)</name>
    <name type="common">Treponema azotonutricium</name>
    <dbReference type="NCBI Taxonomy" id="545695"/>
    <lineage>
        <taxon>Bacteria</taxon>
        <taxon>Pseudomonadati</taxon>
        <taxon>Spirochaetota</taxon>
        <taxon>Spirochaetia</taxon>
        <taxon>Spirochaetales</taxon>
        <taxon>Breznakiellaceae</taxon>
        <taxon>Leadbettera</taxon>
    </lineage>
</organism>
<evidence type="ECO:0000313" key="1">
    <source>
        <dbReference type="EMBL" id="AEF82475.1"/>
    </source>
</evidence>
<dbReference type="STRING" id="545695.TREAZ_0262"/>
<reference evidence="1 2" key="2">
    <citation type="journal article" date="2011" name="ISME J.">
        <title>RNA-seq reveals cooperative metabolic interactions between two termite-gut spirochete species in co-culture.</title>
        <authorList>
            <person name="Rosenthal A.Z."/>
            <person name="Matson E.G."/>
            <person name="Eldar A."/>
            <person name="Leadbetter J.R."/>
        </authorList>
    </citation>
    <scope>NUCLEOTIDE SEQUENCE [LARGE SCALE GENOMIC DNA]</scope>
    <source>
        <strain evidence="2">ATCC BAA-888 / DSM 13862 / ZAS-9</strain>
    </source>
</reference>
<sequence length="75" mass="8567">MADKNKRLPFKIDQNLEALNVEDQSADSGFLEESKAKRDGLKRQQMMKKKKDDKPGFYGWGSVTGFQTGVLMRLD</sequence>
<dbReference type="HOGENOM" id="CLU_2866524_0_0_12"/>
<accession>F5YE65</accession>
<dbReference type="RefSeq" id="WP_015711667.1">
    <property type="nucleotide sequence ID" value="NC_015577.1"/>
</dbReference>